<name>A0ABX0F098_9BACT</name>
<evidence type="ECO:0000313" key="2">
    <source>
        <dbReference type="EMBL" id="NGZ44916.1"/>
    </source>
</evidence>
<dbReference type="InterPro" id="IPR046911">
    <property type="entry name" value="ABC-3C_CTD9"/>
</dbReference>
<evidence type="ECO:0000259" key="1">
    <source>
        <dbReference type="Pfam" id="PF20285"/>
    </source>
</evidence>
<organism evidence="2 3">
    <name type="scientific">Aquirufa beregesia</name>
    <dbReference type="NCBI Taxonomy" id="2516556"/>
    <lineage>
        <taxon>Bacteria</taxon>
        <taxon>Pseudomonadati</taxon>
        <taxon>Bacteroidota</taxon>
        <taxon>Cytophagia</taxon>
        <taxon>Cytophagales</taxon>
        <taxon>Flectobacillaceae</taxon>
        <taxon>Aquirufa</taxon>
    </lineage>
</organism>
<accession>A0ABX0F098</accession>
<sequence>MSNNNIEVNDSSVGGRFTGRDDNSFNISNTYERSFYLHDLYEKFQKEMEADKELKVICEDLDYLNSQVENEEMIGLENKLIAGAKPPMIIRYAKYTKEKFHKKLMLTSQYSVVAQDINVYILSKIHRGFMMEIYTLICNNEDESKIQAAIAERIINPVKAELGLNLFKYDEDDIMGMIFFLTGNCHIKWTA</sequence>
<feature type="domain" description="ABC-three component systems C-terminal" evidence="1">
    <location>
        <begin position="75"/>
        <end position="189"/>
    </location>
</feature>
<protein>
    <recommendedName>
        <fullName evidence="1">ABC-three component systems C-terminal domain-containing protein</fullName>
    </recommendedName>
</protein>
<comment type="caution">
    <text evidence="2">The sequence shown here is derived from an EMBL/GenBank/DDBJ whole genome shotgun (WGS) entry which is preliminary data.</text>
</comment>
<reference evidence="2 3" key="1">
    <citation type="submission" date="2019-02" db="EMBL/GenBank/DDBJ databases">
        <title>Genome of a new Bacteroidetes strain.</title>
        <authorList>
            <person name="Pitt A."/>
        </authorList>
    </citation>
    <scope>NUCLEOTIDE SEQUENCE [LARGE SCALE GENOMIC DNA]</scope>
    <source>
        <strain evidence="2 3">50C-KIRBA</strain>
    </source>
</reference>
<proteinExistence type="predicted"/>
<dbReference type="EMBL" id="SEWW01000007">
    <property type="protein sequence ID" value="NGZ44916.1"/>
    <property type="molecule type" value="Genomic_DNA"/>
</dbReference>
<evidence type="ECO:0000313" key="3">
    <source>
        <dbReference type="Proteomes" id="UP001318301"/>
    </source>
</evidence>
<dbReference type="RefSeq" id="WP_166231984.1">
    <property type="nucleotide sequence ID" value="NZ_CBCSIJ010000016.1"/>
</dbReference>
<dbReference type="Proteomes" id="UP001318301">
    <property type="component" value="Unassembled WGS sequence"/>
</dbReference>
<keyword evidence="3" id="KW-1185">Reference proteome</keyword>
<dbReference type="Pfam" id="PF20285">
    <property type="entry name" value="CTD9"/>
    <property type="match status" value="1"/>
</dbReference>
<gene>
    <name evidence="2" type="ORF">EWU23_10555</name>
</gene>